<feature type="domain" description="Ketoreductase" evidence="2">
    <location>
        <begin position="13"/>
        <end position="191"/>
    </location>
</feature>
<evidence type="ECO:0000256" key="1">
    <source>
        <dbReference type="RuleBase" id="RU000363"/>
    </source>
</evidence>
<evidence type="ECO:0000313" key="3">
    <source>
        <dbReference type="EMBL" id="KAJ5439405.1"/>
    </source>
</evidence>
<dbReference type="SUPFAM" id="SSF51735">
    <property type="entry name" value="NAD(P)-binding Rossmann-fold domains"/>
    <property type="match status" value="1"/>
</dbReference>
<proteinExistence type="inferred from homology"/>
<dbReference type="PRINTS" id="PR00081">
    <property type="entry name" value="GDHRDH"/>
</dbReference>
<dbReference type="RefSeq" id="XP_056762634.1">
    <property type="nucleotide sequence ID" value="XM_056913785.1"/>
</dbReference>
<keyword evidence="4" id="KW-1185">Reference proteome</keyword>
<dbReference type="GeneID" id="81604028"/>
<dbReference type="PANTHER" id="PTHR43976:SF6">
    <property type="entry name" value="OXIDOREDUCTASE, PUTATIVE (AFU_ORTHOLOGUE AFUA_1G13950)-RELATED"/>
    <property type="match status" value="1"/>
</dbReference>
<dbReference type="EMBL" id="JAPVEA010000008">
    <property type="protein sequence ID" value="KAJ5439405.1"/>
    <property type="molecule type" value="Genomic_DNA"/>
</dbReference>
<dbReference type="AlphaFoldDB" id="A0AAD6FZ99"/>
<dbReference type="InterPro" id="IPR036291">
    <property type="entry name" value="NAD(P)-bd_dom_sf"/>
</dbReference>
<comment type="caution">
    <text evidence="3">The sequence shown here is derived from an EMBL/GenBank/DDBJ whole genome shotgun (WGS) entry which is preliminary data.</text>
</comment>
<protein>
    <submittedName>
        <fullName evidence="3">Short-chain dehydrogenase/reductase SDR</fullName>
    </submittedName>
</protein>
<dbReference type="Proteomes" id="UP001213681">
    <property type="component" value="Unassembled WGS sequence"/>
</dbReference>
<evidence type="ECO:0000259" key="2">
    <source>
        <dbReference type="SMART" id="SM00822"/>
    </source>
</evidence>
<dbReference type="InterPro" id="IPR057326">
    <property type="entry name" value="KR_dom"/>
</dbReference>
<evidence type="ECO:0000313" key="4">
    <source>
        <dbReference type="Proteomes" id="UP001213681"/>
    </source>
</evidence>
<dbReference type="SMART" id="SM00822">
    <property type="entry name" value="PKS_KR"/>
    <property type="match status" value="1"/>
</dbReference>
<reference evidence="3" key="2">
    <citation type="journal article" date="2023" name="IMA Fungus">
        <title>Comparative genomic study of the Penicillium genus elucidates a diverse pangenome and 15 lateral gene transfer events.</title>
        <authorList>
            <person name="Petersen C."/>
            <person name="Sorensen T."/>
            <person name="Nielsen M.R."/>
            <person name="Sondergaard T.E."/>
            <person name="Sorensen J.L."/>
            <person name="Fitzpatrick D.A."/>
            <person name="Frisvad J.C."/>
            <person name="Nielsen K.L."/>
        </authorList>
    </citation>
    <scope>NUCLEOTIDE SEQUENCE</scope>
    <source>
        <strain evidence="3">IBT 16125</strain>
    </source>
</reference>
<dbReference type="Pfam" id="PF00106">
    <property type="entry name" value="adh_short"/>
    <property type="match status" value="1"/>
</dbReference>
<dbReference type="PANTHER" id="PTHR43976">
    <property type="entry name" value="SHORT CHAIN DEHYDROGENASE"/>
    <property type="match status" value="1"/>
</dbReference>
<sequence>MSTTMFAKPSRPLTWLITGCSSGLGLALTREVQQHGHTVIATSRQPSRTPDLVAEVKANGGEWHALDVDDATAAGVLVGRLEASGHKIDVLVNNAGYVLFGAVEQLSDEERRRQMETMYFGPSRLIQALVPRMRQRRFGIIVNISSGAALDGRDSMGGYAAAKAALDASTRVLAKEVSPFNIRLLTVWLGTFNTNIGNASSIAQAPLLDDYKGSVAEQMMNAVKSDEFVGDGDKDKASRAIFQVAVGDGVGAGHETERFLPMGRDMVSRVGLVRDQFAHALDVFADVAGNVYTG</sequence>
<dbReference type="Gene3D" id="3.40.50.720">
    <property type="entry name" value="NAD(P)-binding Rossmann-like Domain"/>
    <property type="match status" value="1"/>
</dbReference>
<dbReference type="PRINTS" id="PR00080">
    <property type="entry name" value="SDRFAMILY"/>
</dbReference>
<organism evidence="3 4">
    <name type="scientific">Penicillium daleae</name>
    <dbReference type="NCBI Taxonomy" id="63821"/>
    <lineage>
        <taxon>Eukaryota</taxon>
        <taxon>Fungi</taxon>
        <taxon>Dikarya</taxon>
        <taxon>Ascomycota</taxon>
        <taxon>Pezizomycotina</taxon>
        <taxon>Eurotiomycetes</taxon>
        <taxon>Eurotiomycetidae</taxon>
        <taxon>Eurotiales</taxon>
        <taxon>Aspergillaceae</taxon>
        <taxon>Penicillium</taxon>
    </lineage>
</organism>
<gene>
    <name evidence="3" type="ORF">N7458_010403</name>
</gene>
<accession>A0AAD6FZ99</accession>
<reference evidence="3" key="1">
    <citation type="submission" date="2022-12" db="EMBL/GenBank/DDBJ databases">
        <authorList>
            <person name="Petersen C."/>
        </authorList>
    </citation>
    <scope>NUCLEOTIDE SEQUENCE</scope>
    <source>
        <strain evidence="3">IBT 16125</strain>
    </source>
</reference>
<dbReference type="InterPro" id="IPR002347">
    <property type="entry name" value="SDR_fam"/>
</dbReference>
<comment type="similarity">
    <text evidence="1">Belongs to the short-chain dehydrogenases/reductases (SDR) family.</text>
</comment>
<dbReference type="InterPro" id="IPR051911">
    <property type="entry name" value="SDR_oxidoreductase"/>
</dbReference>
<name>A0AAD6FZ99_9EURO</name>